<keyword evidence="2" id="KW-1185">Reference proteome</keyword>
<reference evidence="1" key="3">
    <citation type="submission" date="2025-09" db="UniProtKB">
        <authorList>
            <consortium name="Ensembl"/>
        </authorList>
    </citation>
    <scope>IDENTIFICATION</scope>
</reference>
<reference evidence="2" key="1">
    <citation type="submission" date="2018-06" db="EMBL/GenBank/DDBJ databases">
        <title>Genome assembly of Danube salmon.</title>
        <authorList>
            <person name="Macqueen D.J."/>
            <person name="Gundappa M.K."/>
        </authorList>
    </citation>
    <scope>NUCLEOTIDE SEQUENCE [LARGE SCALE GENOMIC DNA]</scope>
</reference>
<protein>
    <submittedName>
        <fullName evidence="1">Uncharacterized protein</fullName>
    </submittedName>
</protein>
<evidence type="ECO:0000313" key="2">
    <source>
        <dbReference type="Proteomes" id="UP000314982"/>
    </source>
</evidence>
<dbReference type="AlphaFoldDB" id="A0A4W5PVA1"/>
<evidence type="ECO:0000313" key="1">
    <source>
        <dbReference type="Ensembl" id="ENSHHUP00000067497.1"/>
    </source>
</evidence>
<dbReference type="Proteomes" id="UP000314982">
    <property type="component" value="Unassembled WGS sequence"/>
</dbReference>
<reference evidence="1" key="2">
    <citation type="submission" date="2025-08" db="UniProtKB">
        <authorList>
            <consortium name="Ensembl"/>
        </authorList>
    </citation>
    <scope>IDENTIFICATION</scope>
</reference>
<dbReference type="Ensembl" id="ENSHHUT00000069767.1">
    <property type="protein sequence ID" value="ENSHHUP00000067497.1"/>
    <property type="gene ID" value="ENSHHUG00000039791.1"/>
</dbReference>
<proteinExistence type="predicted"/>
<dbReference type="STRING" id="62062.ENSHHUP00000067497"/>
<sequence length="264" mass="28858">MENKTLLGVYSSHFMCYIQIQNVGCLLNRFVRYLCSNSVDMEVVAETGVIADSTANSPPAGDVNEERGSLFDLTFLDHDFPGAETETPTRKTYQEFQPKALGVSQITLGVFVLNSVYVSVANRLDQRNEEVTRAIGSLSAIVAGSVAIAAQSLHVPTLKACLGTQLATCLMAMFNVVVVGGKLSDTHLVPDCWLFTDYNNTHHHTTCDKLMNAVYPFYVEWFLVHATLLGISVTLTIYSCKLLRFCSPAAPSMPVVTAYTSPAQ</sequence>
<dbReference type="GeneTree" id="ENSGT00600000085600"/>
<organism evidence="1 2">
    <name type="scientific">Hucho hucho</name>
    <name type="common">huchen</name>
    <dbReference type="NCBI Taxonomy" id="62062"/>
    <lineage>
        <taxon>Eukaryota</taxon>
        <taxon>Metazoa</taxon>
        <taxon>Chordata</taxon>
        <taxon>Craniata</taxon>
        <taxon>Vertebrata</taxon>
        <taxon>Euteleostomi</taxon>
        <taxon>Actinopterygii</taxon>
        <taxon>Neopterygii</taxon>
        <taxon>Teleostei</taxon>
        <taxon>Protacanthopterygii</taxon>
        <taxon>Salmoniformes</taxon>
        <taxon>Salmonidae</taxon>
        <taxon>Salmoninae</taxon>
        <taxon>Hucho</taxon>
    </lineage>
</organism>
<accession>A0A4W5PVA1</accession>
<name>A0A4W5PVA1_9TELE</name>